<keyword evidence="3" id="KW-0540">Nuclease</keyword>
<keyword evidence="7" id="KW-0346">Stress response</keyword>
<evidence type="ECO:0000256" key="3">
    <source>
        <dbReference type="ARBA" id="ARBA00022722"/>
    </source>
</evidence>
<evidence type="ECO:0000256" key="2">
    <source>
        <dbReference type="ARBA" id="ARBA00022649"/>
    </source>
</evidence>
<reference evidence="8" key="1">
    <citation type="submission" date="2022-10" db="EMBL/GenBank/DDBJ databases">
        <title>Hoeflea sp. J2-29, isolated from marine algae.</title>
        <authorList>
            <person name="Kristyanto S."/>
            <person name="Kim J.M."/>
            <person name="Jeon C.O."/>
        </authorList>
    </citation>
    <scope>NUCLEOTIDE SEQUENCE</scope>
    <source>
        <strain evidence="8">J2-29</strain>
    </source>
</reference>
<gene>
    <name evidence="8" type="ORF">OEG82_01310</name>
</gene>
<dbReference type="SUPFAM" id="SSF54786">
    <property type="entry name" value="YcfA/nrd intein domain"/>
    <property type="match status" value="1"/>
</dbReference>
<dbReference type="Proteomes" id="UP001081283">
    <property type="component" value="Unassembled WGS sequence"/>
</dbReference>
<evidence type="ECO:0000256" key="7">
    <source>
        <dbReference type="ARBA" id="ARBA00023016"/>
    </source>
</evidence>
<accession>A0ABT3YAD8</accession>
<evidence type="ECO:0000256" key="1">
    <source>
        <dbReference type="ARBA" id="ARBA00006620"/>
    </source>
</evidence>
<comment type="similarity">
    <text evidence="1">Belongs to the HicA mRNA interferase family.</text>
</comment>
<organism evidence="8 9">
    <name type="scientific">Hoeflea ulvae</name>
    <dbReference type="NCBI Taxonomy" id="2983764"/>
    <lineage>
        <taxon>Bacteria</taxon>
        <taxon>Pseudomonadati</taxon>
        <taxon>Pseudomonadota</taxon>
        <taxon>Alphaproteobacteria</taxon>
        <taxon>Hyphomicrobiales</taxon>
        <taxon>Rhizobiaceae</taxon>
        <taxon>Hoeflea</taxon>
    </lineage>
</organism>
<proteinExistence type="inferred from homology"/>
<sequence length="61" mass="7079">MERNSRQIIRRLEKDGFELVKITGSHHKFKKNDKIVTVPHPEKDLPIGTVRAICKQAGWLD</sequence>
<name>A0ABT3YAD8_9HYPH</name>
<dbReference type="Pfam" id="PF07927">
    <property type="entry name" value="HicA_toxin"/>
    <property type="match status" value="1"/>
</dbReference>
<evidence type="ECO:0000256" key="6">
    <source>
        <dbReference type="ARBA" id="ARBA00022884"/>
    </source>
</evidence>
<comment type="caution">
    <text evidence="8">The sequence shown here is derived from an EMBL/GenBank/DDBJ whole genome shotgun (WGS) entry which is preliminary data.</text>
</comment>
<evidence type="ECO:0000256" key="4">
    <source>
        <dbReference type="ARBA" id="ARBA00022759"/>
    </source>
</evidence>
<evidence type="ECO:0000256" key="5">
    <source>
        <dbReference type="ARBA" id="ARBA00022801"/>
    </source>
</evidence>
<dbReference type="RefSeq" id="WP_267610657.1">
    <property type="nucleotide sequence ID" value="NZ_JAOVZQ010000001.1"/>
</dbReference>
<dbReference type="InterPro" id="IPR012933">
    <property type="entry name" value="HicA_mRNA_interferase"/>
</dbReference>
<keyword evidence="4" id="KW-0255">Endonuclease</keyword>
<protein>
    <submittedName>
        <fullName evidence="8">Type II toxin-antitoxin system HicA family toxin</fullName>
    </submittedName>
</protein>
<evidence type="ECO:0000313" key="9">
    <source>
        <dbReference type="Proteomes" id="UP001081283"/>
    </source>
</evidence>
<keyword evidence="6" id="KW-0694">RNA-binding</keyword>
<dbReference type="InterPro" id="IPR038570">
    <property type="entry name" value="HicA_sf"/>
</dbReference>
<evidence type="ECO:0000313" key="8">
    <source>
        <dbReference type="EMBL" id="MCY0092687.1"/>
    </source>
</evidence>
<keyword evidence="2" id="KW-1277">Toxin-antitoxin system</keyword>
<dbReference type="EMBL" id="JAOVZQ010000001">
    <property type="protein sequence ID" value="MCY0092687.1"/>
    <property type="molecule type" value="Genomic_DNA"/>
</dbReference>
<keyword evidence="5" id="KW-0378">Hydrolase</keyword>
<keyword evidence="9" id="KW-1185">Reference proteome</keyword>
<dbReference type="Gene3D" id="3.30.920.30">
    <property type="entry name" value="Hypothetical protein"/>
    <property type="match status" value="1"/>
</dbReference>